<proteinExistence type="predicted"/>
<reference evidence="1" key="2">
    <citation type="journal article" date="2015" name="Data Brief">
        <title>Shoot transcriptome of the giant reed, Arundo donax.</title>
        <authorList>
            <person name="Barrero R.A."/>
            <person name="Guerrero F.D."/>
            <person name="Moolhuijzen P."/>
            <person name="Goolsby J.A."/>
            <person name="Tidwell J."/>
            <person name="Bellgard S.E."/>
            <person name="Bellgard M.I."/>
        </authorList>
    </citation>
    <scope>NUCLEOTIDE SEQUENCE</scope>
    <source>
        <tissue evidence="1">Shoot tissue taken approximately 20 cm above the soil surface</tissue>
    </source>
</reference>
<evidence type="ECO:0000313" key="1">
    <source>
        <dbReference type="EMBL" id="JAD94670.1"/>
    </source>
</evidence>
<organism evidence="1">
    <name type="scientific">Arundo donax</name>
    <name type="common">Giant reed</name>
    <name type="synonym">Donax arundinaceus</name>
    <dbReference type="NCBI Taxonomy" id="35708"/>
    <lineage>
        <taxon>Eukaryota</taxon>
        <taxon>Viridiplantae</taxon>
        <taxon>Streptophyta</taxon>
        <taxon>Embryophyta</taxon>
        <taxon>Tracheophyta</taxon>
        <taxon>Spermatophyta</taxon>
        <taxon>Magnoliopsida</taxon>
        <taxon>Liliopsida</taxon>
        <taxon>Poales</taxon>
        <taxon>Poaceae</taxon>
        <taxon>PACMAD clade</taxon>
        <taxon>Arundinoideae</taxon>
        <taxon>Arundineae</taxon>
        <taxon>Arundo</taxon>
    </lineage>
</organism>
<protein>
    <submittedName>
        <fullName evidence="1">Uncharacterized protein</fullName>
    </submittedName>
</protein>
<dbReference type="AlphaFoldDB" id="A0A0A9E9W0"/>
<dbReference type="EMBL" id="GBRH01203225">
    <property type="protein sequence ID" value="JAD94670.1"/>
    <property type="molecule type" value="Transcribed_RNA"/>
</dbReference>
<sequence>MHVKNVRRLCLSRKVVTLFPLQQVVEHCLFFLSHGFHTLMVHIYILGPIYSLAEICVASAHSCLLSPSQVPIITAPSSFASPSSSQSTHHRIFPSRLNATQQQGQGYAQANQTRHLLPMNVALVPLFPISDFPCSLIVTAYHCTLIWHSILFGTTNESAQA</sequence>
<name>A0A0A9E9W0_ARUDO</name>
<accession>A0A0A9E9W0</accession>
<reference evidence="1" key="1">
    <citation type="submission" date="2014-09" db="EMBL/GenBank/DDBJ databases">
        <authorList>
            <person name="Magalhaes I.L.F."/>
            <person name="Oliveira U."/>
            <person name="Santos F.R."/>
            <person name="Vidigal T.H.D.A."/>
            <person name="Brescovit A.D."/>
            <person name="Santos A.J."/>
        </authorList>
    </citation>
    <scope>NUCLEOTIDE SEQUENCE</scope>
    <source>
        <tissue evidence="1">Shoot tissue taken approximately 20 cm above the soil surface</tissue>
    </source>
</reference>